<evidence type="ECO:0000313" key="4">
    <source>
        <dbReference type="Proteomes" id="UP001603857"/>
    </source>
</evidence>
<dbReference type="PANTHER" id="PTHR31321">
    <property type="entry name" value="ACYL-COA THIOESTER HYDROLASE YBHC-RELATED"/>
    <property type="match status" value="1"/>
</dbReference>
<dbReference type="InterPro" id="IPR011050">
    <property type="entry name" value="Pectin_lyase_fold/virulence"/>
</dbReference>
<keyword evidence="2" id="KW-0134">Cell wall</keyword>
<proteinExistence type="predicted"/>
<dbReference type="Proteomes" id="UP001603857">
    <property type="component" value="Unassembled WGS sequence"/>
</dbReference>
<keyword evidence="4" id="KW-1185">Reference proteome</keyword>
<dbReference type="AlphaFoldDB" id="A0ABD1N0C7"/>
<accession>A0ABD1N0C7</accession>
<dbReference type="SUPFAM" id="SSF51126">
    <property type="entry name" value="Pectin lyase-like"/>
    <property type="match status" value="1"/>
</dbReference>
<comment type="subcellular location">
    <subcellularLocation>
        <location evidence="1">Secreted</location>
        <location evidence="1">Cell wall</location>
    </subcellularLocation>
</comment>
<dbReference type="EMBL" id="JBGMDY010000003">
    <property type="protein sequence ID" value="KAL2341530.1"/>
    <property type="molecule type" value="Genomic_DNA"/>
</dbReference>
<comment type="caution">
    <text evidence="3">The sequence shown here is derived from an EMBL/GenBank/DDBJ whole genome shotgun (WGS) entry which is preliminary data.</text>
</comment>
<organism evidence="3 4">
    <name type="scientific">Flemingia macrophylla</name>
    <dbReference type="NCBI Taxonomy" id="520843"/>
    <lineage>
        <taxon>Eukaryota</taxon>
        <taxon>Viridiplantae</taxon>
        <taxon>Streptophyta</taxon>
        <taxon>Embryophyta</taxon>
        <taxon>Tracheophyta</taxon>
        <taxon>Spermatophyta</taxon>
        <taxon>Magnoliopsida</taxon>
        <taxon>eudicotyledons</taxon>
        <taxon>Gunneridae</taxon>
        <taxon>Pentapetalae</taxon>
        <taxon>rosids</taxon>
        <taxon>fabids</taxon>
        <taxon>Fabales</taxon>
        <taxon>Fabaceae</taxon>
        <taxon>Papilionoideae</taxon>
        <taxon>50 kb inversion clade</taxon>
        <taxon>NPAAA clade</taxon>
        <taxon>indigoferoid/millettioid clade</taxon>
        <taxon>Phaseoleae</taxon>
        <taxon>Flemingia</taxon>
    </lineage>
</organism>
<reference evidence="3 4" key="1">
    <citation type="submission" date="2024-08" db="EMBL/GenBank/DDBJ databases">
        <title>Insights into the chromosomal genome structure of Flemingia macrophylla.</title>
        <authorList>
            <person name="Ding Y."/>
            <person name="Zhao Y."/>
            <person name="Bi W."/>
            <person name="Wu M."/>
            <person name="Zhao G."/>
            <person name="Gong Y."/>
            <person name="Li W."/>
            <person name="Zhang P."/>
        </authorList>
    </citation>
    <scope>NUCLEOTIDE SEQUENCE [LARGE SCALE GENOMIC DNA]</scope>
    <source>
        <strain evidence="3">DYQJB</strain>
        <tissue evidence="3">Leaf</tissue>
    </source>
</reference>
<protein>
    <submittedName>
        <fullName evidence="3">Uncharacterized protein</fullName>
    </submittedName>
</protein>
<evidence type="ECO:0000313" key="3">
    <source>
        <dbReference type="EMBL" id="KAL2341530.1"/>
    </source>
</evidence>
<evidence type="ECO:0000256" key="1">
    <source>
        <dbReference type="ARBA" id="ARBA00004191"/>
    </source>
</evidence>
<dbReference type="InterPro" id="IPR012334">
    <property type="entry name" value="Pectin_lyas_fold"/>
</dbReference>
<dbReference type="PANTHER" id="PTHR31321:SF31">
    <property type="entry name" value="PECTINESTERASE QRT1"/>
    <property type="match status" value="1"/>
</dbReference>
<sequence>MDLLFAELSDCSGWWERDASSDIESEQSKSHVQPSANQGAQDTLLDNMGTHYFLKCRIIGKVDFIYGSAKSLSEILRVIKLIVTDCFGSRYVRVFDCGSPSSLCITKCPFSVWIINFLYRHGISKLLKRPDGELLKHMDKQNEVFMETYRSMLHELQNSLGKTDAISEKKHEE</sequence>
<keyword evidence="2" id="KW-0964">Secreted</keyword>
<evidence type="ECO:0000256" key="2">
    <source>
        <dbReference type="ARBA" id="ARBA00022512"/>
    </source>
</evidence>
<name>A0ABD1N0C7_9FABA</name>
<gene>
    <name evidence="3" type="ORF">Fmac_009470</name>
</gene>
<dbReference type="Gene3D" id="2.160.20.10">
    <property type="entry name" value="Single-stranded right-handed beta-helix, Pectin lyase-like"/>
    <property type="match status" value="1"/>
</dbReference>